<evidence type="ECO:0000313" key="2">
    <source>
        <dbReference type="EnsemblPlants" id="AET5Gv20630800.11"/>
    </source>
</evidence>
<dbReference type="Gramene" id="AET5Gv20630800.11">
    <property type="protein sequence ID" value="AET5Gv20630800.11"/>
    <property type="gene ID" value="AET5Gv20630800"/>
</dbReference>
<evidence type="ECO:0000256" key="1">
    <source>
        <dbReference type="SAM" id="MobiDB-lite"/>
    </source>
</evidence>
<feature type="region of interest" description="Disordered" evidence="1">
    <location>
        <begin position="1"/>
        <end position="33"/>
    </location>
</feature>
<reference evidence="3" key="1">
    <citation type="journal article" date="2014" name="Science">
        <title>Ancient hybridizations among the ancestral genomes of bread wheat.</title>
        <authorList>
            <consortium name="International Wheat Genome Sequencing Consortium,"/>
            <person name="Marcussen T."/>
            <person name="Sandve S.R."/>
            <person name="Heier L."/>
            <person name="Spannagl M."/>
            <person name="Pfeifer M."/>
            <person name="Jakobsen K.S."/>
            <person name="Wulff B.B."/>
            <person name="Steuernagel B."/>
            <person name="Mayer K.F."/>
            <person name="Olsen O.A."/>
        </authorList>
    </citation>
    <scope>NUCLEOTIDE SEQUENCE [LARGE SCALE GENOMIC DNA]</scope>
    <source>
        <strain evidence="3">cv. AL8/78</strain>
    </source>
</reference>
<reference evidence="2" key="5">
    <citation type="journal article" date="2021" name="G3 (Bethesda)">
        <title>Aegilops tauschii genome assembly Aet v5.0 features greater sequence contiguity and improved annotation.</title>
        <authorList>
            <person name="Wang L."/>
            <person name="Zhu T."/>
            <person name="Rodriguez J.C."/>
            <person name="Deal K.R."/>
            <person name="Dubcovsky J."/>
            <person name="McGuire P.E."/>
            <person name="Lux T."/>
            <person name="Spannagl M."/>
            <person name="Mayer K.F.X."/>
            <person name="Baldrich P."/>
            <person name="Meyers B.C."/>
            <person name="Huo N."/>
            <person name="Gu Y.Q."/>
            <person name="Zhou H."/>
            <person name="Devos K.M."/>
            <person name="Bennetzen J.L."/>
            <person name="Unver T."/>
            <person name="Budak H."/>
            <person name="Gulick P.J."/>
            <person name="Galiba G."/>
            <person name="Kalapos B."/>
            <person name="Nelson D.R."/>
            <person name="Li P."/>
            <person name="You F.M."/>
            <person name="Luo M.C."/>
            <person name="Dvorak J."/>
        </authorList>
    </citation>
    <scope>NUCLEOTIDE SEQUENCE [LARGE SCALE GENOMIC DNA]</scope>
    <source>
        <strain evidence="2">cv. AL8/78</strain>
    </source>
</reference>
<dbReference type="Proteomes" id="UP000015105">
    <property type="component" value="Chromosome 5D"/>
</dbReference>
<keyword evidence="3" id="KW-1185">Reference proteome</keyword>
<reference evidence="2" key="3">
    <citation type="journal article" date="2017" name="Nature">
        <title>Genome sequence of the progenitor of the wheat D genome Aegilops tauschii.</title>
        <authorList>
            <person name="Luo M.C."/>
            <person name="Gu Y.Q."/>
            <person name="Puiu D."/>
            <person name="Wang H."/>
            <person name="Twardziok S.O."/>
            <person name="Deal K.R."/>
            <person name="Huo N."/>
            <person name="Zhu T."/>
            <person name="Wang L."/>
            <person name="Wang Y."/>
            <person name="McGuire P.E."/>
            <person name="Liu S."/>
            <person name="Long H."/>
            <person name="Ramasamy R.K."/>
            <person name="Rodriguez J.C."/>
            <person name="Van S.L."/>
            <person name="Yuan L."/>
            <person name="Wang Z."/>
            <person name="Xia Z."/>
            <person name="Xiao L."/>
            <person name="Anderson O.D."/>
            <person name="Ouyang S."/>
            <person name="Liang Y."/>
            <person name="Zimin A.V."/>
            <person name="Pertea G."/>
            <person name="Qi P."/>
            <person name="Bennetzen J.L."/>
            <person name="Dai X."/>
            <person name="Dawson M.W."/>
            <person name="Muller H.G."/>
            <person name="Kugler K."/>
            <person name="Rivarola-Duarte L."/>
            <person name="Spannagl M."/>
            <person name="Mayer K.F.X."/>
            <person name="Lu F.H."/>
            <person name="Bevan M.W."/>
            <person name="Leroy P."/>
            <person name="Li P."/>
            <person name="You F.M."/>
            <person name="Sun Q."/>
            <person name="Liu Z."/>
            <person name="Lyons E."/>
            <person name="Wicker T."/>
            <person name="Salzberg S.L."/>
            <person name="Devos K.M."/>
            <person name="Dvorak J."/>
        </authorList>
    </citation>
    <scope>NUCLEOTIDE SEQUENCE [LARGE SCALE GENOMIC DNA]</scope>
    <source>
        <strain evidence="2">cv. AL8/78</strain>
    </source>
</reference>
<evidence type="ECO:0000313" key="3">
    <source>
        <dbReference type="Proteomes" id="UP000015105"/>
    </source>
</evidence>
<reference evidence="2" key="4">
    <citation type="submission" date="2019-03" db="UniProtKB">
        <authorList>
            <consortium name="EnsemblPlants"/>
        </authorList>
    </citation>
    <scope>IDENTIFICATION</scope>
</reference>
<dbReference type="AlphaFoldDB" id="A0A453L5K8"/>
<dbReference type="EnsemblPlants" id="AET5Gv20630800.11">
    <property type="protein sequence ID" value="AET5Gv20630800.11"/>
    <property type="gene ID" value="AET5Gv20630800"/>
</dbReference>
<reference evidence="3" key="2">
    <citation type="journal article" date="2017" name="Nat. Plants">
        <title>The Aegilops tauschii genome reveals multiple impacts of transposons.</title>
        <authorList>
            <person name="Zhao G."/>
            <person name="Zou C."/>
            <person name="Li K."/>
            <person name="Wang K."/>
            <person name="Li T."/>
            <person name="Gao L."/>
            <person name="Zhang X."/>
            <person name="Wang H."/>
            <person name="Yang Z."/>
            <person name="Liu X."/>
            <person name="Jiang W."/>
            <person name="Mao L."/>
            <person name="Kong X."/>
            <person name="Jiao Y."/>
            <person name="Jia J."/>
        </authorList>
    </citation>
    <scope>NUCLEOTIDE SEQUENCE [LARGE SCALE GENOMIC DNA]</scope>
    <source>
        <strain evidence="3">cv. AL8/78</strain>
    </source>
</reference>
<protein>
    <submittedName>
        <fullName evidence="2">Uncharacterized protein</fullName>
    </submittedName>
</protein>
<name>A0A453L5K8_AEGTS</name>
<organism evidence="2 3">
    <name type="scientific">Aegilops tauschii subsp. strangulata</name>
    <name type="common">Goatgrass</name>
    <dbReference type="NCBI Taxonomy" id="200361"/>
    <lineage>
        <taxon>Eukaryota</taxon>
        <taxon>Viridiplantae</taxon>
        <taxon>Streptophyta</taxon>
        <taxon>Embryophyta</taxon>
        <taxon>Tracheophyta</taxon>
        <taxon>Spermatophyta</taxon>
        <taxon>Magnoliopsida</taxon>
        <taxon>Liliopsida</taxon>
        <taxon>Poales</taxon>
        <taxon>Poaceae</taxon>
        <taxon>BOP clade</taxon>
        <taxon>Pooideae</taxon>
        <taxon>Triticodae</taxon>
        <taxon>Triticeae</taxon>
        <taxon>Triticinae</taxon>
        <taxon>Aegilops</taxon>
    </lineage>
</organism>
<sequence length="33" mass="3760">IRPDKRHVGLTNKTTTSRIKTVKNPKAKAHPEH</sequence>
<proteinExistence type="predicted"/>
<feature type="compositionally biased region" description="Basic residues" evidence="1">
    <location>
        <begin position="20"/>
        <end position="33"/>
    </location>
</feature>
<accession>A0A453L5K8</accession>